<dbReference type="OrthoDB" id="5876269at2759"/>
<dbReference type="PANTHER" id="PTHR21662">
    <property type="entry name" value="RECEPTOR PROTEIN-TYROSINE KINASE"/>
    <property type="match status" value="1"/>
</dbReference>
<keyword evidence="2" id="KW-0675">Receptor</keyword>
<dbReference type="InterPro" id="IPR036941">
    <property type="entry name" value="Rcpt_L-dom_sf"/>
</dbReference>
<dbReference type="Proteomes" id="UP000252519">
    <property type="component" value="Unassembled WGS sequence"/>
</dbReference>
<dbReference type="AlphaFoldDB" id="A0A368H4B0"/>
<evidence type="ECO:0000313" key="3">
    <source>
        <dbReference type="Proteomes" id="UP000252519"/>
    </source>
</evidence>
<dbReference type="EMBL" id="JOJR01000026">
    <property type="protein sequence ID" value="RCN50110.1"/>
    <property type="molecule type" value="Genomic_DNA"/>
</dbReference>
<sequence>MDRKLSGKSCAFDDYIVNSVTITSLFPETGFCDTVSGSVRIDETTNLTHQQLTDAFGRVGLVMGKVEIMNTAFTNLSFFSDLYAVMGIVMDPGYSLVIMNNLKLETMNGALLQTYPNARIEGNPLLDPNCTHMYLYYTTKRRVRKNRLNCGCELDGPLTNANIHEVDDNCYLILDVQHEEFEDRVCRVGIVTDLTVLPDNCHTLVGDLTIGDQSRTEDFWKLYNVTRLYGGLTIRNSSLRSFAPLWQLREIHNFAENQSALVIDSNPVLRSAYLGGMMRMLSYLPCSVMENPALSVSEQDCGLFSKFTSDRAKFRGNKDDCQDTKRDSSGFIAEYIIIPVLSLTLHWESFTV</sequence>
<dbReference type="InterPro" id="IPR000494">
    <property type="entry name" value="Rcpt_L-dom"/>
</dbReference>
<name>A0A368H4B0_ANCCA</name>
<dbReference type="PANTHER" id="PTHR21662:SF59">
    <property type="entry name" value="RECEPTOR PROTEIN-TYROSINE KINASE"/>
    <property type="match status" value="1"/>
</dbReference>
<gene>
    <name evidence="2" type="ORF">ANCCAN_03715</name>
</gene>
<protein>
    <submittedName>
        <fullName evidence="2">Receptor L domain protein</fullName>
    </submittedName>
</protein>
<reference evidence="2 3" key="1">
    <citation type="submission" date="2014-10" db="EMBL/GenBank/DDBJ databases">
        <title>Draft genome of the hookworm Ancylostoma caninum.</title>
        <authorList>
            <person name="Mitreva M."/>
        </authorList>
    </citation>
    <scope>NUCLEOTIDE SEQUENCE [LARGE SCALE GENOMIC DNA]</scope>
    <source>
        <strain evidence="2 3">Baltimore</strain>
    </source>
</reference>
<feature type="domain" description="Receptor L-domain" evidence="1">
    <location>
        <begin position="200"/>
        <end position="299"/>
    </location>
</feature>
<dbReference type="SUPFAM" id="SSF52058">
    <property type="entry name" value="L domain-like"/>
    <property type="match status" value="2"/>
</dbReference>
<dbReference type="Gene3D" id="3.80.20.20">
    <property type="entry name" value="Receptor L-domain"/>
    <property type="match status" value="2"/>
</dbReference>
<comment type="caution">
    <text evidence="2">The sequence shown here is derived from an EMBL/GenBank/DDBJ whole genome shotgun (WGS) entry which is preliminary data.</text>
</comment>
<dbReference type="Pfam" id="PF01030">
    <property type="entry name" value="Recep_L_domain"/>
    <property type="match status" value="2"/>
</dbReference>
<evidence type="ECO:0000259" key="1">
    <source>
        <dbReference type="Pfam" id="PF01030"/>
    </source>
</evidence>
<dbReference type="STRING" id="29170.A0A368H4B0"/>
<proteinExistence type="predicted"/>
<keyword evidence="3" id="KW-1185">Reference proteome</keyword>
<accession>A0A368H4B0</accession>
<evidence type="ECO:0000313" key="2">
    <source>
        <dbReference type="EMBL" id="RCN50110.1"/>
    </source>
</evidence>
<organism evidence="2 3">
    <name type="scientific">Ancylostoma caninum</name>
    <name type="common">Dog hookworm</name>
    <dbReference type="NCBI Taxonomy" id="29170"/>
    <lineage>
        <taxon>Eukaryota</taxon>
        <taxon>Metazoa</taxon>
        <taxon>Ecdysozoa</taxon>
        <taxon>Nematoda</taxon>
        <taxon>Chromadorea</taxon>
        <taxon>Rhabditida</taxon>
        <taxon>Rhabditina</taxon>
        <taxon>Rhabditomorpha</taxon>
        <taxon>Strongyloidea</taxon>
        <taxon>Ancylostomatidae</taxon>
        <taxon>Ancylostomatinae</taxon>
        <taxon>Ancylostoma</taxon>
    </lineage>
</organism>
<feature type="domain" description="Receptor L-domain" evidence="1">
    <location>
        <begin position="32"/>
        <end position="113"/>
    </location>
</feature>
<dbReference type="InterPro" id="IPR053079">
    <property type="entry name" value="SPS2_domain"/>
</dbReference>